<gene>
    <name evidence="2" type="ordered locus">Geob_3912</name>
</gene>
<sequence>MNSKFRKITALTLIMVMACLSINTVFSVAHEIEEAGFSTPHKISIGFLQVETSGHCPVCPPDDHPSTDHDHFSCDHHSYVSLAAQTAYRLPSPHELLHLNLESFQFIPEVFLAIDTPPHNLA</sequence>
<evidence type="ECO:0000256" key="1">
    <source>
        <dbReference type="SAM" id="SignalP"/>
    </source>
</evidence>
<reference evidence="2 3" key="1">
    <citation type="submission" date="2009-01" db="EMBL/GenBank/DDBJ databases">
        <title>Complete sequence of Geobacter sp. FRC-32.</title>
        <authorList>
            <consortium name="US DOE Joint Genome Institute"/>
            <person name="Lucas S."/>
            <person name="Copeland A."/>
            <person name="Lapidus A."/>
            <person name="Glavina del Rio T."/>
            <person name="Dalin E."/>
            <person name="Tice H."/>
            <person name="Bruce D."/>
            <person name="Goodwin L."/>
            <person name="Pitluck S."/>
            <person name="Saunders E."/>
            <person name="Brettin T."/>
            <person name="Detter J.C."/>
            <person name="Han C."/>
            <person name="Larimer F."/>
            <person name="Land M."/>
            <person name="Hauser L."/>
            <person name="Kyrpides N."/>
            <person name="Ovchinnikova G."/>
            <person name="Kostka J."/>
            <person name="Richardson P."/>
        </authorList>
    </citation>
    <scope>NUCLEOTIDE SEQUENCE [LARGE SCALE GENOMIC DNA]</scope>
    <source>
        <strain evidence="3">DSM 22248 / JCM 15807 / FRC-32</strain>
    </source>
</reference>
<name>A0A068F020_GEODF</name>
<evidence type="ECO:0000313" key="3">
    <source>
        <dbReference type="Proteomes" id="UP000007721"/>
    </source>
</evidence>
<dbReference type="EMBL" id="CP001390">
    <property type="protein sequence ID" value="AID58012.1"/>
    <property type="molecule type" value="Genomic_DNA"/>
</dbReference>
<dbReference type="PROSITE" id="PS51257">
    <property type="entry name" value="PROKAR_LIPOPROTEIN"/>
    <property type="match status" value="1"/>
</dbReference>
<dbReference type="STRING" id="316067.Geob_3912"/>
<proteinExistence type="predicted"/>
<dbReference type="KEGG" id="geo:Geob_3912"/>
<dbReference type="HOGENOM" id="CLU_2023400_0_0_7"/>
<organism evidence="2 3">
    <name type="scientific">Geotalea daltonii (strain DSM 22248 / JCM 15807 / FRC-32)</name>
    <name type="common">Geobacter daltonii</name>
    <dbReference type="NCBI Taxonomy" id="316067"/>
    <lineage>
        <taxon>Bacteria</taxon>
        <taxon>Pseudomonadati</taxon>
        <taxon>Thermodesulfobacteriota</taxon>
        <taxon>Desulfuromonadia</taxon>
        <taxon>Geobacterales</taxon>
        <taxon>Geobacteraceae</taxon>
        <taxon>Geotalea</taxon>
    </lineage>
</organism>
<feature type="chain" id="PRO_5001650358" evidence="1">
    <location>
        <begin position="30"/>
        <end position="122"/>
    </location>
</feature>
<feature type="signal peptide" evidence="1">
    <location>
        <begin position="1"/>
        <end position="29"/>
    </location>
</feature>
<protein>
    <submittedName>
        <fullName evidence="2">Uncharacterized protein</fullName>
    </submittedName>
</protein>
<dbReference type="AlphaFoldDB" id="A0A068F020"/>
<keyword evidence="3" id="KW-1185">Reference proteome</keyword>
<evidence type="ECO:0000313" key="2">
    <source>
        <dbReference type="EMBL" id="AID58012.1"/>
    </source>
</evidence>
<dbReference type="Proteomes" id="UP000007721">
    <property type="component" value="Chromosome"/>
</dbReference>
<keyword evidence="1" id="KW-0732">Signal</keyword>
<accession>A0A068F020</accession>